<dbReference type="GeneID" id="70250491"/>
<feature type="region of interest" description="Disordered" evidence="1">
    <location>
        <begin position="171"/>
        <end position="193"/>
    </location>
</feature>
<dbReference type="InterPro" id="IPR018858">
    <property type="entry name" value="DUF2458"/>
</dbReference>
<evidence type="ECO:0000313" key="2">
    <source>
        <dbReference type="EMBL" id="KAH8698315.1"/>
    </source>
</evidence>
<keyword evidence="3" id="KW-1185">Reference proteome</keyword>
<evidence type="ECO:0000256" key="1">
    <source>
        <dbReference type="SAM" id="MobiDB-lite"/>
    </source>
</evidence>
<dbReference type="RefSeq" id="XP_046072779.1">
    <property type="nucleotide sequence ID" value="XM_046220204.1"/>
</dbReference>
<feature type="region of interest" description="Disordered" evidence="1">
    <location>
        <begin position="1"/>
        <end position="46"/>
    </location>
</feature>
<comment type="caution">
    <text evidence="2">The sequence shown here is derived from an EMBL/GenBank/DDBJ whole genome shotgun (WGS) entry which is preliminary data.</text>
</comment>
<reference evidence="2" key="1">
    <citation type="submission" date="2021-12" db="EMBL/GenBank/DDBJ databases">
        <title>Convergent genome expansion in fungi linked to evolution of root-endophyte symbiosis.</title>
        <authorList>
            <consortium name="DOE Joint Genome Institute"/>
            <person name="Ke Y.-H."/>
            <person name="Bonito G."/>
            <person name="Liao H.-L."/>
            <person name="Looney B."/>
            <person name="Rojas-Flechas A."/>
            <person name="Nash J."/>
            <person name="Hameed K."/>
            <person name="Schadt C."/>
            <person name="Martin F."/>
            <person name="Crous P.W."/>
            <person name="Miettinen O."/>
            <person name="Magnuson J.K."/>
            <person name="Labbe J."/>
            <person name="Jacobson D."/>
            <person name="Doktycz M.J."/>
            <person name="Veneault-Fourrey C."/>
            <person name="Kuo A."/>
            <person name="Mondo S."/>
            <person name="Calhoun S."/>
            <person name="Riley R."/>
            <person name="Ohm R."/>
            <person name="LaButti K."/>
            <person name="Andreopoulos B."/>
            <person name="Pangilinan J."/>
            <person name="Nolan M."/>
            <person name="Tritt A."/>
            <person name="Clum A."/>
            <person name="Lipzen A."/>
            <person name="Daum C."/>
            <person name="Barry K."/>
            <person name="Grigoriev I.V."/>
            <person name="Vilgalys R."/>
        </authorList>
    </citation>
    <scope>NUCLEOTIDE SEQUENCE</scope>
    <source>
        <strain evidence="2">PMI_201</strain>
    </source>
</reference>
<name>A0AAD4KQL8_9EURO</name>
<sequence length="211" mass="23674">MTSSNPHNTDNPELSAVLQTLSAFSTPAHPQPHPPQNPHHQHQPQPLKHVTRLVSYHDNVSLQIRHLIKSQHSHEKQWWAGREALVAKQQGRGEKQRQLEEVLKSVGAVGTSGGRTGDKISTDEENAIELRYYDAKVHRACVDMARSMESELRRLGVPFFSIKESLVLTTTGSATTSKESDGRKDGSPVSRDELAVMKKRMVEFLQDLCRD</sequence>
<organism evidence="2 3">
    <name type="scientific">Talaromyces proteolyticus</name>
    <dbReference type="NCBI Taxonomy" id="1131652"/>
    <lineage>
        <taxon>Eukaryota</taxon>
        <taxon>Fungi</taxon>
        <taxon>Dikarya</taxon>
        <taxon>Ascomycota</taxon>
        <taxon>Pezizomycotina</taxon>
        <taxon>Eurotiomycetes</taxon>
        <taxon>Eurotiomycetidae</taxon>
        <taxon>Eurotiales</taxon>
        <taxon>Trichocomaceae</taxon>
        <taxon>Talaromyces</taxon>
        <taxon>Talaromyces sect. Bacilispori</taxon>
    </lineage>
</organism>
<dbReference type="EMBL" id="JAJTJA010000005">
    <property type="protein sequence ID" value="KAH8698315.1"/>
    <property type="molecule type" value="Genomic_DNA"/>
</dbReference>
<accession>A0AAD4KQL8</accession>
<proteinExistence type="predicted"/>
<feature type="compositionally biased region" description="Polar residues" evidence="1">
    <location>
        <begin position="1"/>
        <end position="25"/>
    </location>
</feature>
<dbReference type="Proteomes" id="UP001201262">
    <property type="component" value="Unassembled WGS sequence"/>
</dbReference>
<protein>
    <submittedName>
        <fullName evidence="2">Uncharacterized protein</fullName>
    </submittedName>
</protein>
<dbReference type="Pfam" id="PF10454">
    <property type="entry name" value="DUF2458"/>
    <property type="match status" value="1"/>
</dbReference>
<evidence type="ECO:0000313" key="3">
    <source>
        <dbReference type="Proteomes" id="UP001201262"/>
    </source>
</evidence>
<gene>
    <name evidence="2" type="ORF">BGW36DRAFT_426028</name>
</gene>
<dbReference type="AlphaFoldDB" id="A0AAD4KQL8"/>
<feature type="compositionally biased region" description="Basic and acidic residues" evidence="1">
    <location>
        <begin position="178"/>
        <end position="193"/>
    </location>
</feature>